<evidence type="ECO:0000256" key="6">
    <source>
        <dbReference type="HAMAP-Rule" id="MF_01872"/>
    </source>
</evidence>
<comment type="catalytic activity">
    <reaction evidence="6">
        <text>adenosine(37) in tRNA1(Val) + S-adenosyl-L-methionine = N(6)-methyladenosine(37) in tRNA1(Val) + S-adenosyl-L-homocysteine + H(+)</text>
        <dbReference type="Rhea" id="RHEA:43160"/>
        <dbReference type="Rhea" id="RHEA-COMP:10369"/>
        <dbReference type="Rhea" id="RHEA-COMP:10370"/>
        <dbReference type="ChEBI" id="CHEBI:15378"/>
        <dbReference type="ChEBI" id="CHEBI:57856"/>
        <dbReference type="ChEBI" id="CHEBI:59789"/>
        <dbReference type="ChEBI" id="CHEBI:74411"/>
        <dbReference type="ChEBI" id="CHEBI:74449"/>
        <dbReference type="EC" id="2.1.1.223"/>
    </reaction>
</comment>
<dbReference type="PANTHER" id="PTHR47739:SF1">
    <property type="entry name" value="TRNA1(VAL) (ADENINE(37)-N6)-METHYLTRANSFERASE"/>
    <property type="match status" value="1"/>
</dbReference>
<dbReference type="CDD" id="cd02440">
    <property type="entry name" value="AdoMet_MTases"/>
    <property type="match status" value="1"/>
</dbReference>
<comment type="similarity">
    <text evidence="6">Belongs to the methyltransferase superfamily. tRNA (adenine-N(6)-)-methyltransferase family.</text>
</comment>
<dbReference type="GO" id="GO:0005737">
    <property type="term" value="C:cytoplasm"/>
    <property type="evidence" value="ECO:0007669"/>
    <property type="project" value="UniProtKB-SubCell"/>
</dbReference>
<reference evidence="8" key="1">
    <citation type="submission" date="2018-10" db="EMBL/GenBank/DDBJ databases">
        <authorList>
            <consortium name="NARMS: The National Antimicrobial Resistance Monitoring System"/>
        </authorList>
    </citation>
    <scope>NUCLEOTIDE SEQUENCE [LARGE SCALE GENOMIC DNA]</scope>
    <source>
        <strain evidence="8">CVM N17EC0388</strain>
    </source>
</reference>
<dbReference type="InterPro" id="IPR002052">
    <property type="entry name" value="DNA_methylase_N6_adenine_CS"/>
</dbReference>
<keyword evidence="1 6" id="KW-0963">Cytoplasm</keyword>
<dbReference type="GO" id="GO:0032259">
    <property type="term" value="P:methylation"/>
    <property type="evidence" value="ECO:0007669"/>
    <property type="project" value="UniProtKB-KW"/>
</dbReference>
<dbReference type="GO" id="GO:0016430">
    <property type="term" value="F:tRNA (adenine-N6)-methyltransferase activity"/>
    <property type="evidence" value="ECO:0007669"/>
    <property type="project" value="UniProtKB-UniRule"/>
</dbReference>
<accession>A0A3L0W4G6</accession>
<dbReference type="AlphaFoldDB" id="A0A3L0W4G6"/>
<dbReference type="PROSITE" id="PS00092">
    <property type="entry name" value="N6_MTASE"/>
    <property type="match status" value="1"/>
</dbReference>
<protein>
    <recommendedName>
        <fullName evidence="6">tRNA1(Val) (adenine(37)-N6)-methyltransferase</fullName>
        <ecNumber evidence="6">2.1.1.223</ecNumber>
    </recommendedName>
    <alternativeName>
        <fullName evidence="6">tRNA m6A37 methyltransferase</fullName>
    </alternativeName>
</protein>
<dbReference type="PANTHER" id="PTHR47739">
    <property type="entry name" value="TRNA1(VAL) (ADENINE(37)-N6)-METHYLTRANSFERASE"/>
    <property type="match status" value="1"/>
</dbReference>
<dbReference type="InterPro" id="IPR022882">
    <property type="entry name" value="tRNA_adenine-N6_MeTrfase"/>
</dbReference>
<keyword evidence="2 6" id="KW-0489">Methyltransferase</keyword>
<evidence type="ECO:0000256" key="3">
    <source>
        <dbReference type="ARBA" id="ARBA00022679"/>
    </source>
</evidence>
<evidence type="ECO:0000256" key="1">
    <source>
        <dbReference type="ARBA" id="ARBA00022490"/>
    </source>
</evidence>
<organism evidence="8">
    <name type="scientific">Escherichia coli</name>
    <dbReference type="NCBI Taxonomy" id="562"/>
    <lineage>
        <taxon>Bacteria</taxon>
        <taxon>Pseudomonadati</taxon>
        <taxon>Pseudomonadota</taxon>
        <taxon>Gammaproteobacteria</taxon>
        <taxon>Enterobacterales</taxon>
        <taxon>Enterobacteriaceae</taxon>
        <taxon>Escherichia</taxon>
    </lineage>
</organism>
<evidence type="ECO:0000256" key="4">
    <source>
        <dbReference type="ARBA" id="ARBA00022691"/>
    </source>
</evidence>
<name>A0A3L0W4G6_ECOLX</name>
<evidence type="ECO:0000256" key="2">
    <source>
        <dbReference type="ARBA" id="ARBA00022603"/>
    </source>
</evidence>
<sequence length="236" mass="25635">MGRNSGFTFKQFHVEHDRCAMKVGTDGILLGAWAPVADTRRVLDIGTGSGLVALMLAQRSRSDCIIDAVELDMNAATQARENVAASPWETRINIMEGAIQDYQATPYDLIVSNPPYFGAGQSLRDPARALARHTGSLDSRDLLAACDRLLTPVGQVALVLPTAMADEILCISADYDLHGVCYTAVITRAGKEANRVLLLLGRGLNRCEQGEIVIHSAGGAYSDRYIQLTHPFYLKM</sequence>
<keyword evidence="5 6" id="KW-0819">tRNA processing</keyword>
<evidence type="ECO:0000313" key="8">
    <source>
        <dbReference type="EMBL" id="MHO06866.1"/>
    </source>
</evidence>
<comment type="subcellular location">
    <subcellularLocation>
        <location evidence="6">Cytoplasm</location>
    </subcellularLocation>
</comment>
<dbReference type="HAMAP" id="MF_01872">
    <property type="entry name" value="tRNA_methyltr_YfiC"/>
    <property type="match status" value="1"/>
</dbReference>
<gene>
    <name evidence="6" type="primary">yfiC</name>
    <name evidence="8" type="ORF">D9F05_21445</name>
</gene>
<keyword evidence="4 6" id="KW-0949">S-adenosyl-L-methionine</keyword>
<dbReference type="SUPFAM" id="SSF53335">
    <property type="entry name" value="S-adenosyl-L-methionine-dependent methyltransferases"/>
    <property type="match status" value="1"/>
</dbReference>
<dbReference type="EC" id="2.1.1.223" evidence="6"/>
<dbReference type="InterPro" id="IPR007848">
    <property type="entry name" value="Small_mtfrase_dom"/>
</dbReference>
<comment type="caution">
    <text evidence="8">The sequence shown here is derived from an EMBL/GenBank/DDBJ whole genome shotgun (WGS) entry which is preliminary data.</text>
</comment>
<comment type="function">
    <text evidence="6">Specifically methylates the adenine in position 37 of tRNA(1)(Val) (anticodon cmo5UAC).</text>
</comment>
<evidence type="ECO:0000256" key="5">
    <source>
        <dbReference type="ARBA" id="ARBA00022694"/>
    </source>
</evidence>
<feature type="domain" description="Methyltransferase small" evidence="7">
    <location>
        <begin position="37"/>
        <end position="121"/>
    </location>
</feature>
<proteinExistence type="inferred from homology"/>
<keyword evidence="3 6" id="KW-0808">Transferase</keyword>
<dbReference type="InterPro" id="IPR050210">
    <property type="entry name" value="tRNA_Adenine-N(6)_MTase"/>
</dbReference>
<dbReference type="GO" id="GO:0008033">
    <property type="term" value="P:tRNA processing"/>
    <property type="evidence" value="ECO:0007669"/>
    <property type="project" value="UniProtKB-UniRule"/>
</dbReference>
<dbReference type="EMBL" id="RNRV01000057">
    <property type="protein sequence ID" value="MHO06866.1"/>
    <property type="molecule type" value="Genomic_DNA"/>
</dbReference>
<dbReference type="Pfam" id="PF05175">
    <property type="entry name" value="MTS"/>
    <property type="match status" value="1"/>
</dbReference>
<dbReference type="Gene3D" id="3.40.50.150">
    <property type="entry name" value="Vaccinia Virus protein VP39"/>
    <property type="match status" value="1"/>
</dbReference>
<evidence type="ECO:0000259" key="7">
    <source>
        <dbReference type="Pfam" id="PF05175"/>
    </source>
</evidence>
<dbReference type="InterPro" id="IPR029063">
    <property type="entry name" value="SAM-dependent_MTases_sf"/>
</dbReference>
<dbReference type="GO" id="GO:0003676">
    <property type="term" value="F:nucleic acid binding"/>
    <property type="evidence" value="ECO:0007669"/>
    <property type="project" value="InterPro"/>
</dbReference>